<keyword evidence="1" id="KW-1133">Transmembrane helix</keyword>
<dbReference type="InterPro" id="IPR011042">
    <property type="entry name" value="6-blade_b-propeller_TolB-like"/>
</dbReference>
<dbReference type="PANTHER" id="PTHR35340">
    <property type="entry name" value="PQQ ENZYME REPEAT PROTEIN-RELATED"/>
    <property type="match status" value="1"/>
</dbReference>
<evidence type="ECO:0000256" key="1">
    <source>
        <dbReference type="SAM" id="Phobius"/>
    </source>
</evidence>
<dbReference type="InterPro" id="IPR039535">
    <property type="entry name" value="ASST-like"/>
</dbReference>
<dbReference type="AlphaFoldDB" id="A0A9P4HYS5"/>
<gene>
    <name evidence="3" type="ORF">K490DRAFT_63191</name>
</gene>
<accession>A0A9P4HYS5</accession>
<keyword evidence="2" id="KW-0732">Signal</keyword>
<dbReference type="SUPFAM" id="SSF63829">
    <property type="entry name" value="Calcium-dependent phosphotriesterase"/>
    <property type="match status" value="2"/>
</dbReference>
<evidence type="ECO:0000313" key="4">
    <source>
        <dbReference type="Proteomes" id="UP000799776"/>
    </source>
</evidence>
<feature type="signal peptide" evidence="2">
    <location>
        <begin position="1"/>
        <end position="15"/>
    </location>
</feature>
<keyword evidence="1" id="KW-0812">Transmembrane</keyword>
<dbReference type="Proteomes" id="UP000799776">
    <property type="component" value="Unassembled WGS sequence"/>
</dbReference>
<evidence type="ECO:0008006" key="5">
    <source>
        <dbReference type="Google" id="ProtNLM"/>
    </source>
</evidence>
<feature type="chain" id="PRO_5040349090" description="Arylsulfotransferase" evidence="2">
    <location>
        <begin position="16"/>
        <end position="551"/>
    </location>
</feature>
<organism evidence="3 4">
    <name type="scientific">Saccharata proteae CBS 121410</name>
    <dbReference type="NCBI Taxonomy" id="1314787"/>
    <lineage>
        <taxon>Eukaryota</taxon>
        <taxon>Fungi</taxon>
        <taxon>Dikarya</taxon>
        <taxon>Ascomycota</taxon>
        <taxon>Pezizomycotina</taxon>
        <taxon>Dothideomycetes</taxon>
        <taxon>Dothideomycetes incertae sedis</taxon>
        <taxon>Botryosphaeriales</taxon>
        <taxon>Saccharataceae</taxon>
        <taxon>Saccharata</taxon>
    </lineage>
</organism>
<evidence type="ECO:0000313" key="3">
    <source>
        <dbReference type="EMBL" id="KAF2090314.1"/>
    </source>
</evidence>
<proteinExistence type="predicted"/>
<keyword evidence="1" id="KW-0472">Membrane</keyword>
<dbReference type="Pfam" id="PF14269">
    <property type="entry name" value="Arylsulfotran_2"/>
    <property type="match status" value="1"/>
</dbReference>
<sequence length="551" mass="61167">MRAVLLSLLPLLASASPLGSFNALWYDQGLYGAYPWQDFVSFDLAAPRVNFLQQSEQCDQSYTFIEPRGRSVETPGPMILDAQGDLVYLENKFGEAMDVRVQTFQDQDYLTFWTGTDDGTHGRGHYYMLNSSYEVAYKIDPTNGLEGDLHEFHITDQGTALMTIYQIIPADLTSVGGPAAGWIYDGLFQELDIATGELVFEWRASNHYQVADSLADPQGKGNSESNAWDFFHINSIDKDPDGNYYVSARYTHTVTCISPNGTVLWELGGRHSSFEDLSNGAASNFSWQHHVSYHDKNRLTIFDNGAYDTKHHTADYSRGLLVQLDLEKMTATLVQDYVSPGHILAHSQGSVQILDNGNVFVGWGHTAAFTEFKPNGEVLCDAHFGASAFFGWGWVKSYRAFKGNWVGRPSTNPSITRSKRKVYVSWNGATEVASWTLQGSASADDDSQDFADVETVPKESFEAMFHLNSGVQQYLRVVAKDAAGQVLGTSEVLDRKSGQVVSGAFEPFLDSDIVPLQLLLVVLGLITMGGIIWTFFKPARRLSSRGHYIHI</sequence>
<dbReference type="Gene3D" id="2.120.10.30">
    <property type="entry name" value="TolB, C-terminal domain"/>
    <property type="match status" value="1"/>
</dbReference>
<comment type="caution">
    <text evidence="3">The sequence shown here is derived from an EMBL/GenBank/DDBJ whole genome shotgun (WGS) entry which is preliminary data.</text>
</comment>
<keyword evidence="4" id="KW-1185">Reference proteome</keyword>
<dbReference type="InterPro" id="IPR053143">
    <property type="entry name" value="Arylsulfate_ST"/>
</dbReference>
<protein>
    <recommendedName>
        <fullName evidence="5">Arylsulfotransferase</fullName>
    </recommendedName>
</protein>
<name>A0A9P4HYS5_9PEZI</name>
<dbReference type="PANTHER" id="PTHR35340:SF5">
    <property type="entry name" value="ASST-DOMAIN-CONTAINING PROTEIN"/>
    <property type="match status" value="1"/>
</dbReference>
<evidence type="ECO:0000256" key="2">
    <source>
        <dbReference type="SAM" id="SignalP"/>
    </source>
</evidence>
<dbReference type="OrthoDB" id="5427350at2759"/>
<dbReference type="EMBL" id="ML978713">
    <property type="protein sequence ID" value="KAF2090314.1"/>
    <property type="molecule type" value="Genomic_DNA"/>
</dbReference>
<feature type="transmembrane region" description="Helical" evidence="1">
    <location>
        <begin position="516"/>
        <end position="536"/>
    </location>
</feature>
<reference evidence="3" key="1">
    <citation type="journal article" date="2020" name="Stud. Mycol.">
        <title>101 Dothideomycetes genomes: a test case for predicting lifestyles and emergence of pathogens.</title>
        <authorList>
            <person name="Haridas S."/>
            <person name="Albert R."/>
            <person name="Binder M."/>
            <person name="Bloem J."/>
            <person name="Labutti K."/>
            <person name="Salamov A."/>
            <person name="Andreopoulos B."/>
            <person name="Baker S."/>
            <person name="Barry K."/>
            <person name="Bills G."/>
            <person name="Bluhm B."/>
            <person name="Cannon C."/>
            <person name="Castanera R."/>
            <person name="Culley D."/>
            <person name="Daum C."/>
            <person name="Ezra D."/>
            <person name="Gonzalez J."/>
            <person name="Henrissat B."/>
            <person name="Kuo A."/>
            <person name="Liang C."/>
            <person name="Lipzen A."/>
            <person name="Lutzoni F."/>
            <person name="Magnuson J."/>
            <person name="Mondo S."/>
            <person name="Nolan M."/>
            <person name="Ohm R."/>
            <person name="Pangilinan J."/>
            <person name="Park H.-J."/>
            <person name="Ramirez L."/>
            <person name="Alfaro M."/>
            <person name="Sun H."/>
            <person name="Tritt A."/>
            <person name="Yoshinaga Y."/>
            <person name="Zwiers L.-H."/>
            <person name="Turgeon B."/>
            <person name="Goodwin S."/>
            <person name="Spatafora J."/>
            <person name="Crous P."/>
            <person name="Grigoriev I."/>
        </authorList>
    </citation>
    <scope>NUCLEOTIDE SEQUENCE</scope>
    <source>
        <strain evidence="3">CBS 121410</strain>
    </source>
</reference>